<organism evidence="3 4">
    <name type="scientific">Hymenobacter jejuensis</name>
    <dbReference type="NCBI Taxonomy" id="2502781"/>
    <lineage>
        <taxon>Bacteria</taxon>
        <taxon>Pseudomonadati</taxon>
        <taxon>Bacteroidota</taxon>
        <taxon>Cytophagia</taxon>
        <taxon>Cytophagales</taxon>
        <taxon>Hymenobacteraceae</taxon>
        <taxon>Hymenobacter</taxon>
    </lineage>
</organism>
<feature type="domain" description="Secretion system C-terminal sorting" evidence="2">
    <location>
        <begin position="460"/>
        <end position="529"/>
    </location>
</feature>
<dbReference type="RefSeq" id="WP_139516180.1">
    <property type="nucleotide sequence ID" value="NZ_CP040896.1"/>
</dbReference>
<reference evidence="3 4" key="1">
    <citation type="submission" date="2019-06" db="EMBL/GenBank/DDBJ databases">
        <authorList>
            <person name="Srinivasan S."/>
        </authorList>
    </citation>
    <scope>NUCLEOTIDE SEQUENCE [LARGE SCALE GENOMIC DNA]</scope>
    <source>
        <strain evidence="3 4">17J68-5</strain>
    </source>
</reference>
<keyword evidence="1" id="KW-0732">Signal</keyword>
<dbReference type="Pfam" id="PF17164">
    <property type="entry name" value="DUF5122"/>
    <property type="match status" value="1"/>
</dbReference>
<sequence length="539" mass="56456">MKHFFSVLFWLVSLTASAQSAWTFAYPISDLNGAMDVATDADNNFYVTGRFTGSMSLGGTQLTSSGLCVYIAKCKPNGQVAKVIQLAASGDALPTSIAVDKAGNSYLTGSFSGTLSYATGPKSGSVTSVSGSDIFVLKCGANGVARWIKQAGNQGGSPSGSSSGWGVSVDLAGNSYVTGSVSGENIAFESLTFPQHFGRQAFVASYSPQGALRWARVWSSQSDNGVCQGGGVAVDNAGSCYVSGNFTAGWTLDGTTVTSEGGSVFLAKFNARQGRLVWAKGQLPYGDGRSIATDRKGNIYIASNFSGTTTIGTTTLTSAGNTDGFVARFNPQGNVKWATALGGPESDYISDIAVDQQSGKVFATGMMNFTYNSTNQSFLAQLNPDGQKEFAELVSGPGTSSAGKLAIDSKHNLYTTGAFTGSCGFGPVSLKSVHTQGYIGRYSIKSVSQVSTPPSVTVSIFPNPVQSRFTLQLASSEKVEALQATLYSYQGRAVASHALQPLSNLAEINFDTTKIPDGLYVLQLEYKQGISFRMVTVHH</sequence>
<protein>
    <submittedName>
        <fullName evidence="3">T9SS type A sorting domain-containing protein</fullName>
    </submittedName>
</protein>
<dbReference type="PANTHER" id="PTHR35580">
    <property type="entry name" value="CELL SURFACE GLYCOPROTEIN (S-LAYER PROTEIN)-LIKE PROTEIN"/>
    <property type="match status" value="1"/>
</dbReference>
<dbReference type="Proteomes" id="UP000305398">
    <property type="component" value="Chromosome"/>
</dbReference>
<dbReference type="Gene3D" id="2.120.10.30">
    <property type="entry name" value="TolB, C-terminal domain"/>
    <property type="match status" value="1"/>
</dbReference>
<dbReference type="Pfam" id="PF06739">
    <property type="entry name" value="SBBP"/>
    <property type="match status" value="1"/>
</dbReference>
<evidence type="ECO:0000259" key="2">
    <source>
        <dbReference type="Pfam" id="PF18962"/>
    </source>
</evidence>
<dbReference type="Pfam" id="PF18962">
    <property type="entry name" value="Por_Secre_tail"/>
    <property type="match status" value="1"/>
</dbReference>
<proteinExistence type="predicted"/>
<dbReference type="InterPro" id="IPR026444">
    <property type="entry name" value="Secre_tail"/>
</dbReference>
<dbReference type="PANTHER" id="PTHR35580:SF1">
    <property type="entry name" value="PHYTASE-LIKE DOMAIN-CONTAINING PROTEIN"/>
    <property type="match status" value="1"/>
</dbReference>
<dbReference type="InterPro" id="IPR052918">
    <property type="entry name" value="Motility_Chemotaxis_Reg"/>
</dbReference>
<dbReference type="Gene3D" id="2.80.10.50">
    <property type="match status" value="1"/>
</dbReference>
<keyword evidence="4" id="KW-1185">Reference proteome</keyword>
<evidence type="ECO:0000313" key="3">
    <source>
        <dbReference type="EMBL" id="QDA61006.1"/>
    </source>
</evidence>
<name>A0A5B8A2S1_9BACT</name>
<dbReference type="InterPro" id="IPR011042">
    <property type="entry name" value="6-blade_b-propeller_TolB-like"/>
</dbReference>
<dbReference type="OrthoDB" id="610424at2"/>
<gene>
    <name evidence="3" type="ORF">FHG12_13225</name>
</gene>
<dbReference type="KEGG" id="hyj:FHG12_13225"/>
<feature type="chain" id="PRO_5022735059" evidence="1">
    <location>
        <begin position="19"/>
        <end position="539"/>
    </location>
</feature>
<accession>A0A5B8A2S1</accession>
<dbReference type="NCBIfam" id="TIGR04183">
    <property type="entry name" value="Por_Secre_tail"/>
    <property type="match status" value="1"/>
</dbReference>
<dbReference type="SUPFAM" id="SSF63829">
    <property type="entry name" value="Calcium-dependent phosphotriesterase"/>
    <property type="match status" value="2"/>
</dbReference>
<dbReference type="InterPro" id="IPR010620">
    <property type="entry name" value="SBBP_repeat"/>
</dbReference>
<dbReference type="InterPro" id="IPR013431">
    <property type="entry name" value="Delta_60_rpt"/>
</dbReference>
<dbReference type="EMBL" id="CP040896">
    <property type="protein sequence ID" value="QDA61006.1"/>
    <property type="molecule type" value="Genomic_DNA"/>
</dbReference>
<dbReference type="AlphaFoldDB" id="A0A5B8A2S1"/>
<evidence type="ECO:0000313" key="4">
    <source>
        <dbReference type="Proteomes" id="UP000305398"/>
    </source>
</evidence>
<feature type="signal peptide" evidence="1">
    <location>
        <begin position="1"/>
        <end position="18"/>
    </location>
</feature>
<evidence type="ECO:0000256" key="1">
    <source>
        <dbReference type="SAM" id="SignalP"/>
    </source>
</evidence>